<dbReference type="InterPro" id="IPR036388">
    <property type="entry name" value="WH-like_DNA-bd_sf"/>
</dbReference>
<evidence type="ECO:0000313" key="2">
    <source>
        <dbReference type="EMBL" id="UTY40573.1"/>
    </source>
</evidence>
<feature type="domain" description="HTH rpiR-type" evidence="1">
    <location>
        <begin position="2"/>
        <end position="63"/>
    </location>
</feature>
<dbReference type="Gene3D" id="1.10.10.10">
    <property type="entry name" value="Winged helix-like DNA-binding domain superfamily/Winged helix DNA-binding domain"/>
    <property type="match status" value="1"/>
</dbReference>
<dbReference type="Pfam" id="PF01418">
    <property type="entry name" value="HTH_6"/>
    <property type="match status" value="1"/>
</dbReference>
<reference evidence="2" key="1">
    <citation type="submission" date="2022-07" db="EMBL/GenBank/DDBJ databases">
        <title>Faecal culturing of patients with breast cancer.</title>
        <authorList>
            <person name="Teng N.M.Y."/>
            <person name="Kiu R."/>
            <person name="Evans R."/>
            <person name="Baker D.J."/>
            <person name="Zenner C."/>
            <person name="Robinson S.D."/>
            <person name="Hall L.J."/>
        </authorList>
    </citation>
    <scope>NUCLEOTIDE SEQUENCE</scope>
    <source>
        <strain evidence="2">LH1062</strain>
    </source>
</reference>
<proteinExistence type="predicted"/>
<dbReference type="InterPro" id="IPR047640">
    <property type="entry name" value="RpiR-like"/>
</dbReference>
<dbReference type="PANTHER" id="PTHR30514:SF1">
    <property type="entry name" value="HTH-TYPE TRANSCRIPTIONAL REGULATOR HEXR-RELATED"/>
    <property type="match status" value="1"/>
</dbReference>
<gene>
    <name evidence="2" type="ORF">NMU03_07310</name>
</gene>
<dbReference type="SUPFAM" id="SSF46689">
    <property type="entry name" value="Homeodomain-like"/>
    <property type="match status" value="1"/>
</dbReference>
<dbReference type="EMBL" id="CP101620">
    <property type="protein sequence ID" value="UTY40573.1"/>
    <property type="molecule type" value="Genomic_DNA"/>
</dbReference>
<evidence type="ECO:0000259" key="1">
    <source>
        <dbReference type="PROSITE" id="PS51071"/>
    </source>
</evidence>
<sequence>MSEQIIDKLNENYHLSENDRVIALYILEHLEEIPHLSSCEFAKRTYTSATIIIRFIKKLGYKN</sequence>
<dbReference type="Proteomes" id="UP001060112">
    <property type="component" value="Chromosome"/>
</dbReference>
<accession>A0ABY5I961</accession>
<dbReference type="PANTHER" id="PTHR30514">
    <property type="entry name" value="GLUCOKINASE"/>
    <property type="match status" value="1"/>
</dbReference>
<evidence type="ECO:0000313" key="3">
    <source>
        <dbReference type="Proteomes" id="UP001060112"/>
    </source>
</evidence>
<organism evidence="2 3">
    <name type="scientific">Allocoprobacillus halotolerans</name>
    <dbReference type="NCBI Taxonomy" id="2944914"/>
    <lineage>
        <taxon>Bacteria</taxon>
        <taxon>Bacillati</taxon>
        <taxon>Bacillota</taxon>
        <taxon>Erysipelotrichia</taxon>
        <taxon>Erysipelotrichales</taxon>
        <taxon>Erysipelotrichaceae</taxon>
        <taxon>Allocoprobacillus</taxon>
    </lineage>
</organism>
<dbReference type="InterPro" id="IPR000281">
    <property type="entry name" value="HTH_RpiR"/>
</dbReference>
<protein>
    <recommendedName>
        <fullName evidence="1">HTH rpiR-type domain-containing protein</fullName>
    </recommendedName>
</protein>
<dbReference type="RefSeq" id="WP_290141995.1">
    <property type="nucleotide sequence ID" value="NZ_CP101620.1"/>
</dbReference>
<dbReference type="PROSITE" id="PS51071">
    <property type="entry name" value="HTH_RPIR"/>
    <property type="match status" value="1"/>
</dbReference>
<dbReference type="InterPro" id="IPR009057">
    <property type="entry name" value="Homeodomain-like_sf"/>
</dbReference>
<keyword evidence="3" id="KW-1185">Reference proteome</keyword>
<name>A0ABY5I961_9FIRM</name>